<dbReference type="SUPFAM" id="SSF48452">
    <property type="entry name" value="TPR-like"/>
    <property type="match status" value="1"/>
</dbReference>
<dbReference type="InterPro" id="IPR011990">
    <property type="entry name" value="TPR-like_helical_dom_sf"/>
</dbReference>
<dbReference type="PANTHER" id="PTHR16026:SF0">
    <property type="entry name" value="CARTILAGE ACIDIC PROTEIN 1"/>
    <property type="match status" value="1"/>
</dbReference>
<evidence type="ECO:0000256" key="2">
    <source>
        <dbReference type="SAM" id="MobiDB-lite"/>
    </source>
</evidence>
<name>A0AAU7CF70_9BACT</name>
<keyword evidence="1 3" id="KW-0732">Signal</keyword>
<feature type="chain" id="PRO_5043739186" evidence="3">
    <location>
        <begin position="30"/>
        <end position="1254"/>
    </location>
</feature>
<proteinExistence type="predicted"/>
<dbReference type="Pfam" id="PF13517">
    <property type="entry name" value="FG-GAP_3"/>
    <property type="match status" value="2"/>
</dbReference>
<evidence type="ECO:0000256" key="3">
    <source>
        <dbReference type="SAM" id="SignalP"/>
    </source>
</evidence>
<dbReference type="Gene3D" id="1.25.40.10">
    <property type="entry name" value="Tetratricopeptide repeat domain"/>
    <property type="match status" value="1"/>
</dbReference>
<dbReference type="InterPro" id="IPR027039">
    <property type="entry name" value="Crtac1"/>
</dbReference>
<dbReference type="SUPFAM" id="SSF69318">
    <property type="entry name" value="Integrin alpha N-terminal domain"/>
    <property type="match status" value="1"/>
</dbReference>
<feature type="signal peptide" evidence="3">
    <location>
        <begin position="1"/>
        <end position="29"/>
    </location>
</feature>
<evidence type="ECO:0000256" key="1">
    <source>
        <dbReference type="ARBA" id="ARBA00022729"/>
    </source>
</evidence>
<accession>A0AAU7CF70</accession>
<evidence type="ECO:0000313" key="4">
    <source>
        <dbReference type="EMBL" id="XBH03795.1"/>
    </source>
</evidence>
<gene>
    <name evidence="4" type="ORF">V5E97_36660</name>
</gene>
<dbReference type="EMBL" id="CP155447">
    <property type="protein sequence ID" value="XBH03795.1"/>
    <property type="molecule type" value="Genomic_DNA"/>
</dbReference>
<feature type="region of interest" description="Disordered" evidence="2">
    <location>
        <begin position="26"/>
        <end position="50"/>
    </location>
</feature>
<sequence>MRPFHPGWRLILSVSALSMALACSSESNDATPTKHTTGRSNDPIPGSQSAVVPSQDVIPTAHFEAVVREHLKGLGAMERYEYDAAVAAFREVHRLAPGWIAGSVNLAIALLNQTGNVVQGDQSTPERDHYQEALDLLDGVLKIAPANRHARYCRGIILEHLGRLGEAHQEFLFVAEHDPLDAHTWYKVGSTMTDPGDPDRPAGPEQAKALIPLYRKALELNPYLVSALYKLQTAYSWAGESAQQKEVLDLWKRLNPRNNVAGPGETSDTYYGEMGRYACIINPTETPRMASAPGTPPRFEPPQPIDVILPPGDRWVRSADFQGPMALVGRVRDRFGAAIASFDANGDGRSDLFLTASILGPKGIRDALLLNRGEGKFEDATAAFGLPIDRASLGAAAGDFDADRKIDLVLTGAGENRLYRNQGHRFEDVSTAAGLNGSDALSLSARWIDLDQDGDLDLYVINYSSVDDADSAFTGQSPAGAPNLVLRNDGKAAPVLGRPQDNWAPLALATDDLPATAGLSVAFSSWPDSEKLSGGRGRHTAVAALDLDDDRDIDLVLAADGAKPVALLNDRLGRFHETELQGSAYPGAINGLLVIDLDKDGRADLAVMDATATLQLWRNTTVRTGAGSRITWERWPTDASGWRSTTTADLDLDTWPDLIGLPAASERGGPAWARNDGHRLSTRPLALGPGTHPAMSLLGLALSDLIGDPLPDLFLCSDGEPPRLARNLGNGQHWLALDLAGRWKVQPAPMRSNPHGLGTRVALEGQGLSVSFDHTTREAGLAQSVGPVVLGLGPVPTTALLRLRWPDGTMQCELNVTADKPLKVVEHNRKTGSCPVLFTWNNEKFVCLGDFLGGGGLGYLVAPGITSAPDRDESVAISSEQLRPENGVYRLVVTEPMDECSYLDKITLSVVDRPSEVSVAPDERFAPEGPRPTGEVLAWRTTIEPVRATDLKGRDVTDRLRFWDRRTVDEFANLNGWIGYTETHGIVLDFGDRLRRFGKADPLVLCLAGWVEYPYSQTNYAAATAAVPLQPPSVERRREDGTWEVVELNAGYPAGLPRLTTLDLTGKLTGPSCVIRLKTNMECYWDQAFLAVTERDLPVRIQTLPVARAQLAERGYLREYSPDGRLPLLYDYDHVDPVPLARMEGQLTRLGDVASLLRTDDDHLCVIGPGDEVRLEFDAEHAPSLPEGWTRSYVLNAVGYCKDADPFTSSGDFVGPLPWRGMPSYPFGPEGMRSVDPAYRAYLREYQTRSARLP</sequence>
<protein>
    <submittedName>
        <fullName evidence="4">FG-GAP-like repeat-containing protein</fullName>
    </submittedName>
</protein>
<reference evidence="4" key="1">
    <citation type="submission" date="2024-05" db="EMBL/GenBank/DDBJ databases">
        <title>Planctomycetes of the genus Singulisphaera possess chitinolytic capabilities.</title>
        <authorList>
            <person name="Ivanova A."/>
        </authorList>
    </citation>
    <scope>NUCLEOTIDE SEQUENCE</scope>
    <source>
        <strain evidence="4">Ch08T</strain>
    </source>
</reference>
<dbReference type="PANTHER" id="PTHR16026">
    <property type="entry name" value="CARTILAGE ACIDIC PROTEIN 1"/>
    <property type="match status" value="1"/>
</dbReference>
<dbReference type="InterPro" id="IPR028994">
    <property type="entry name" value="Integrin_alpha_N"/>
</dbReference>
<dbReference type="InterPro" id="IPR013517">
    <property type="entry name" value="FG-GAP"/>
</dbReference>
<dbReference type="AlphaFoldDB" id="A0AAU7CF70"/>
<dbReference type="Gene3D" id="2.130.10.130">
    <property type="entry name" value="Integrin alpha, N-terminal"/>
    <property type="match status" value="2"/>
</dbReference>
<dbReference type="RefSeq" id="WP_406696533.1">
    <property type="nucleotide sequence ID" value="NZ_CP155447.1"/>
</dbReference>
<dbReference type="PROSITE" id="PS51257">
    <property type="entry name" value="PROKAR_LIPOPROTEIN"/>
    <property type="match status" value="1"/>
</dbReference>
<organism evidence="4">
    <name type="scientific">Singulisphaera sp. Ch08</name>
    <dbReference type="NCBI Taxonomy" id="3120278"/>
    <lineage>
        <taxon>Bacteria</taxon>
        <taxon>Pseudomonadati</taxon>
        <taxon>Planctomycetota</taxon>
        <taxon>Planctomycetia</taxon>
        <taxon>Isosphaerales</taxon>
        <taxon>Isosphaeraceae</taxon>
        <taxon>Singulisphaera</taxon>
    </lineage>
</organism>